<keyword evidence="2" id="KW-1185">Reference proteome</keyword>
<comment type="caution">
    <text evidence="1">The sequence shown here is derived from an EMBL/GenBank/DDBJ whole genome shotgun (WGS) entry which is preliminary data.</text>
</comment>
<dbReference type="OrthoDB" id="5378265at2759"/>
<dbReference type="AlphaFoldDB" id="A0A9Q3BQV0"/>
<gene>
    <name evidence="1" type="ORF">O181_008966</name>
</gene>
<evidence type="ECO:0000313" key="2">
    <source>
        <dbReference type="Proteomes" id="UP000765509"/>
    </source>
</evidence>
<accession>A0A9Q3BQV0</accession>
<organism evidence="1 2">
    <name type="scientific">Austropuccinia psidii MF-1</name>
    <dbReference type="NCBI Taxonomy" id="1389203"/>
    <lineage>
        <taxon>Eukaryota</taxon>
        <taxon>Fungi</taxon>
        <taxon>Dikarya</taxon>
        <taxon>Basidiomycota</taxon>
        <taxon>Pucciniomycotina</taxon>
        <taxon>Pucciniomycetes</taxon>
        <taxon>Pucciniales</taxon>
        <taxon>Sphaerophragmiaceae</taxon>
        <taxon>Austropuccinia</taxon>
    </lineage>
</organism>
<name>A0A9Q3BQV0_9BASI</name>
<sequence>MSNDISSQSLALTKFSQVKFTTTLDFIQEIRATVSNMRLVGFKLEESALSIMVLRKLPSELDSFVRVMSHGFQNKGLDFIRKKLEQEYVQFKSNEDTFETVTALYSQKNKKLCNFCKMRSHIEEYCWKKHPKKMLTNLTAQTEGEDEPSIEF</sequence>
<proteinExistence type="predicted"/>
<dbReference type="EMBL" id="AVOT02002126">
    <property type="protein sequence ID" value="MBW0469251.1"/>
    <property type="molecule type" value="Genomic_DNA"/>
</dbReference>
<protein>
    <submittedName>
        <fullName evidence="1">Uncharacterized protein</fullName>
    </submittedName>
</protein>
<reference evidence="1" key="1">
    <citation type="submission" date="2021-03" db="EMBL/GenBank/DDBJ databases">
        <title>Draft genome sequence of rust myrtle Austropuccinia psidii MF-1, a brazilian biotype.</title>
        <authorList>
            <person name="Quecine M.C."/>
            <person name="Pachon D.M.R."/>
            <person name="Bonatelli M.L."/>
            <person name="Correr F.H."/>
            <person name="Franceschini L.M."/>
            <person name="Leite T.F."/>
            <person name="Margarido G.R.A."/>
            <person name="Almeida C.A."/>
            <person name="Ferrarezi J.A."/>
            <person name="Labate C.A."/>
        </authorList>
    </citation>
    <scope>NUCLEOTIDE SEQUENCE</scope>
    <source>
        <strain evidence="1">MF-1</strain>
    </source>
</reference>
<dbReference type="Pfam" id="PF14223">
    <property type="entry name" value="Retrotran_gag_2"/>
    <property type="match status" value="1"/>
</dbReference>
<evidence type="ECO:0000313" key="1">
    <source>
        <dbReference type="EMBL" id="MBW0469251.1"/>
    </source>
</evidence>
<dbReference type="Proteomes" id="UP000765509">
    <property type="component" value="Unassembled WGS sequence"/>
</dbReference>